<protein>
    <submittedName>
        <fullName evidence="3">DNA repair protein RadC</fullName>
    </submittedName>
</protein>
<dbReference type="AlphaFoldDB" id="A0A858JJY6"/>
<reference evidence="3 4" key="1">
    <citation type="submission" date="2020-03" db="EMBL/GenBank/DDBJ databases">
        <title>Isolation of cellulose-producing strains, genome characterization and application of the synthesized cellulose films as an economical and sustainable material for piezoelectric sensor construction.</title>
        <authorList>
            <person name="Mangayil R.K."/>
        </authorList>
    </citation>
    <scope>NUCLEOTIDE SEQUENCE [LARGE SCALE GENOMIC DNA]</scope>
    <source>
        <strain evidence="3 4">ENS 9a1a</strain>
    </source>
</reference>
<dbReference type="SUPFAM" id="SSF47781">
    <property type="entry name" value="RuvA domain 2-like"/>
    <property type="match status" value="1"/>
</dbReference>
<sequence length="210" mass="22380">MRQRIRVAGAQSLADYELLEVLLFAAIPRRDTKPQAKALLAHFGSLEAVLEASPASLRAAGLGPRGVAVMACPALVAGRLAHADLRGCVLFADMAALLAYCDRLPNRDPDGVRVFHLDSAGQLLADEVVPQAAAAEMCRAILARALELHAVSLITMRDTGAAVPPPQGSMADQRWGRMLYNHARLMGMDVQDCLIRGGGRTVSLRPVLVA</sequence>
<dbReference type="PANTHER" id="PTHR30471:SF3">
    <property type="entry name" value="UPF0758 PROTEIN YEES-RELATED"/>
    <property type="match status" value="1"/>
</dbReference>
<dbReference type="KEGG" id="kre:GWK63_04185"/>
<evidence type="ECO:0000256" key="1">
    <source>
        <dbReference type="ARBA" id="ARBA00023049"/>
    </source>
</evidence>
<keyword evidence="1" id="KW-0645">Protease</keyword>
<dbReference type="InterPro" id="IPR010994">
    <property type="entry name" value="RuvA_2-like"/>
</dbReference>
<dbReference type="Proteomes" id="UP000502533">
    <property type="component" value="Chromosome"/>
</dbReference>
<keyword evidence="1" id="KW-0482">Metalloprotease</keyword>
<dbReference type="GO" id="GO:0008237">
    <property type="term" value="F:metallopeptidase activity"/>
    <property type="evidence" value="ECO:0007669"/>
    <property type="project" value="UniProtKB-KW"/>
</dbReference>
<proteinExistence type="predicted"/>
<dbReference type="Gene3D" id="1.10.150.20">
    <property type="entry name" value="5' to 3' exonuclease, C-terminal subdomain"/>
    <property type="match status" value="1"/>
</dbReference>
<dbReference type="PANTHER" id="PTHR30471">
    <property type="entry name" value="DNA REPAIR PROTEIN RADC"/>
    <property type="match status" value="1"/>
</dbReference>
<evidence type="ECO:0000313" key="4">
    <source>
        <dbReference type="Proteomes" id="UP000502533"/>
    </source>
</evidence>
<organism evidence="3 4">
    <name type="scientific">Komagataeibacter rhaeticus</name>
    <dbReference type="NCBI Taxonomy" id="215221"/>
    <lineage>
        <taxon>Bacteria</taxon>
        <taxon>Pseudomonadati</taxon>
        <taxon>Pseudomonadota</taxon>
        <taxon>Alphaproteobacteria</taxon>
        <taxon>Acetobacterales</taxon>
        <taxon>Acetobacteraceae</taxon>
        <taxon>Komagataeibacter</taxon>
    </lineage>
</organism>
<keyword evidence="4" id="KW-1185">Reference proteome</keyword>
<gene>
    <name evidence="3" type="ORF">GWK63_04185</name>
</gene>
<name>A0A858JJY6_9PROT</name>
<dbReference type="InterPro" id="IPR001405">
    <property type="entry name" value="UPF0758"/>
</dbReference>
<feature type="domain" description="RadC-like JAB" evidence="2">
    <location>
        <begin position="96"/>
        <end position="205"/>
    </location>
</feature>
<dbReference type="EMBL" id="CP050139">
    <property type="protein sequence ID" value="QIP36916.1"/>
    <property type="molecule type" value="Genomic_DNA"/>
</dbReference>
<evidence type="ECO:0000259" key="2">
    <source>
        <dbReference type="Pfam" id="PF04002"/>
    </source>
</evidence>
<dbReference type="InterPro" id="IPR025657">
    <property type="entry name" value="RadC_JAB"/>
</dbReference>
<accession>A0A858JJY6</accession>
<keyword evidence="1" id="KW-0378">Hydrolase</keyword>
<dbReference type="Pfam" id="PF04002">
    <property type="entry name" value="RadC"/>
    <property type="match status" value="1"/>
</dbReference>
<evidence type="ECO:0000313" key="3">
    <source>
        <dbReference type="EMBL" id="QIP36916.1"/>
    </source>
</evidence>